<dbReference type="InterPro" id="IPR036388">
    <property type="entry name" value="WH-like_DNA-bd_sf"/>
</dbReference>
<dbReference type="Pfam" id="PF03466">
    <property type="entry name" value="LysR_substrate"/>
    <property type="match status" value="1"/>
</dbReference>
<dbReference type="GO" id="GO:0043565">
    <property type="term" value="F:sequence-specific DNA binding"/>
    <property type="evidence" value="ECO:0007669"/>
    <property type="project" value="TreeGrafter"/>
</dbReference>
<dbReference type="InterPro" id="IPR000847">
    <property type="entry name" value="LysR_HTH_N"/>
</dbReference>
<protein>
    <submittedName>
        <fullName evidence="6">DNA-binding transcriptional regulator, LysR family</fullName>
    </submittedName>
</protein>
<keyword evidence="2" id="KW-0805">Transcription regulation</keyword>
<comment type="similarity">
    <text evidence="1">Belongs to the LysR transcriptional regulatory family.</text>
</comment>
<dbReference type="PANTHER" id="PTHR30537">
    <property type="entry name" value="HTH-TYPE TRANSCRIPTIONAL REGULATOR"/>
    <property type="match status" value="1"/>
</dbReference>
<dbReference type="PANTHER" id="PTHR30537:SF1">
    <property type="entry name" value="HTH-TYPE TRANSCRIPTIONAL REGULATOR PGRR"/>
    <property type="match status" value="1"/>
</dbReference>
<dbReference type="InterPro" id="IPR005119">
    <property type="entry name" value="LysR_subst-bd"/>
</dbReference>
<dbReference type="AlphaFoldDB" id="A0A1I2DZM3"/>
<sequence length="301" mass="33884">MRDDHSPALRAFHLIARYGSFTRAAADMEVTASALSQTMRQLEQRLGVRLLQRTTRKVGLTEAGRQFLQRITPALAAIDDALDELRQHGDRPAGTLRVTVPEIVLDWLVAPMQADFLRRWPDVTLDIDVTGGLVDLVADGYDCGIRLGERVARDMVAVPLGGKLRSIVAATPAYLDRHGRPQHPRDLQNHACIRNRYVSSGAIYRWEFAQRGRWFDIEVGGPLIVNDPSLAIRAALDGLGLTHTVEPAVREHLTAGRLETVLDTWLPPYDGFYLYYPSRFQVPPKLRAFIDFLRERMAAQR</sequence>
<keyword evidence="7" id="KW-1185">Reference proteome</keyword>
<dbReference type="Gene3D" id="1.10.10.10">
    <property type="entry name" value="Winged helix-like DNA-binding domain superfamily/Winged helix DNA-binding domain"/>
    <property type="match status" value="1"/>
</dbReference>
<evidence type="ECO:0000313" key="7">
    <source>
        <dbReference type="Proteomes" id="UP000199477"/>
    </source>
</evidence>
<organism evidence="6 7">
    <name type="scientific">Dyella marensis</name>
    <dbReference type="NCBI Taxonomy" id="500610"/>
    <lineage>
        <taxon>Bacteria</taxon>
        <taxon>Pseudomonadati</taxon>
        <taxon>Pseudomonadota</taxon>
        <taxon>Gammaproteobacteria</taxon>
        <taxon>Lysobacterales</taxon>
        <taxon>Rhodanobacteraceae</taxon>
        <taxon>Dyella</taxon>
    </lineage>
</organism>
<evidence type="ECO:0000256" key="3">
    <source>
        <dbReference type="ARBA" id="ARBA00023125"/>
    </source>
</evidence>
<dbReference type="InterPro" id="IPR036390">
    <property type="entry name" value="WH_DNA-bd_sf"/>
</dbReference>
<evidence type="ECO:0000256" key="4">
    <source>
        <dbReference type="ARBA" id="ARBA00023163"/>
    </source>
</evidence>
<dbReference type="GO" id="GO:0003700">
    <property type="term" value="F:DNA-binding transcription factor activity"/>
    <property type="evidence" value="ECO:0007669"/>
    <property type="project" value="InterPro"/>
</dbReference>
<evidence type="ECO:0000259" key="5">
    <source>
        <dbReference type="PROSITE" id="PS50931"/>
    </source>
</evidence>
<accession>A0A1I2DZM3</accession>
<dbReference type="PRINTS" id="PR00039">
    <property type="entry name" value="HTHLYSR"/>
</dbReference>
<proteinExistence type="inferred from homology"/>
<dbReference type="PROSITE" id="PS50931">
    <property type="entry name" value="HTH_LYSR"/>
    <property type="match status" value="1"/>
</dbReference>
<dbReference type="InterPro" id="IPR058163">
    <property type="entry name" value="LysR-type_TF_proteobact-type"/>
</dbReference>
<dbReference type="STRING" id="500610.SAMN02799615_01875"/>
<evidence type="ECO:0000256" key="2">
    <source>
        <dbReference type="ARBA" id="ARBA00023015"/>
    </source>
</evidence>
<dbReference type="GO" id="GO:0006351">
    <property type="term" value="P:DNA-templated transcription"/>
    <property type="evidence" value="ECO:0007669"/>
    <property type="project" value="TreeGrafter"/>
</dbReference>
<dbReference type="FunFam" id="1.10.10.10:FF:000001">
    <property type="entry name" value="LysR family transcriptional regulator"/>
    <property type="match status" value="1"/>
</dbReference>
<dbReference type="Proteomes" id="UP000199477">
    <property type="component" value="Unassembled WGS sequence"/>
</dbReference>
<reference evidence="7" key="1">
    <citation type="submission" date="2016-10" db="EMBL/GenBank/DDBJ databases">
        <authorList>
            <person name="Varghese N."/>
            <person name="Submissions S."/>
        </authorList>
    </citation>
    <scope>NUCLEOTIDE SEQUENCE [LARGE SCALE GENOMIC DNA]</scope>
    <source>
        <strain evidence="7">UNC178MFTsu3.1</strain>
    </source>
</reference>
<name>A0A1I2DZM3_9GAMM</name>
<dbReference type="RefSeq" id="WP_026633174.1">
    <property type="nucleotide sequence ID" value="NZ_FONH01000004.1"/>
</dbReference>
<dbReference type="SUPFAM" id="SSF46785">
    <property type="entry name" value="Winged helix' DNA-binding domain"/>
    <property type="match status" value="1"/>
</dbReference>
<dbReference type="CDD" id="cd08474">
    <property type="entry name" value="PBP2_CrgA_like_5"/>
    <property type="match status" value="1"/>
</dbReference>
<keyword evidence="4" id="KW-0804">Transcription</keyword>
<dbReference type="Pfam" id="PF00126">
    <property type="entry name" value="HTH_1"/>
    <property type="match status" value="1"/>
</dbReference>
<evidence type="ECO:0000313" key="6">
    <source>
        <dbReference type="EMBL" id="SFE85867.1"/>
    </source>
</evidence>
<gene>
    <name evidence="6" type="ORF">SAMN02799615_01875</name>
</gene>
<dbReference type="SUPFAM" id="SSF53850">
    <property type="entry name" value="Periplasmic binding protein-like II"/>
    <property type="match status" value="1"/>
</dbReference>
<dbReference type="EMBL" id="FONH01000004">
    <property type="protein sequence ID" value="SFE85867.1"/>
    <property type="molecule type" value="Genomic_DNA"/>
</dbReference>
<feature type="domain" description="HTH lysR-type" evidence="5">
    <location>
        <begin position="9"/>
        <end position="61"/>
    </location>
</feature>
<dbReference type="Gene3D" id="3.40.190.290">
    <property type="match status" value="1"/>
</dbReference>
<keyword evidence="3 6" id="KW-0238">DNA-binding</keyword>
<evidence type="ECO:0000256" key="1">
    <source>
        <dbReference type="ARBA" id="ARBA00009437"/>
    </source>
</evidence>